<evidence type="ECO:0000256" key="3">
    <source>
        <dbReference type="ARBA" id="ARBA00023139"/>
    </source>
</evidence>
<dbReference type="Pfam" id="PF09864">
    <property type="entry name" value="MliC"/>
    <property type="match status" value="1"/>
</dbReference>
<gene>
    <name evidence="8" type="ORF">HHI_00375</name>
</gene>
<evidence type="ECO:0000256" key="1">
    <source>
        <dbReference type="ARBA" id="ARBA00022729"/>
    </source>
</evidence>
<dbReference type="Gene3D" id="2.40.128.270">
    <property type="match status" value="1"/>
</dbReference>
<evidence type="ECO:0000313" key="9">
    <source>
        <dbReference type="Proteomes" id="UP000025061"/>
    </source>
</evidence>
<dbReference type="Pfam" id="PF03724">
    <property type="entry name" value="META"/>
    <property type="match status" value="1"/>
</dbReference>
<proteinExistence type="predicted"/>
<evidence type="ECO:0000256" key="4">
    <source>
        <dbReference type="ARBA" id="ARBA00023288"/>
    </source>
</evidence>
<evidence type="ECO:0008006" key="10">
    <source>
        <dbReference type="Google" id="ProtNLM"/>
    </source>
</evidence>
<dbReference type="InterPro" id="IPR036328">
    <property type="entry name" value="MliC_sf"/>
</dbReference>
<keyword evidence="9" id="KW-1185">Reference proteome</keyword>
<reference evidence="8 9" key="1">
    <citation type="submission" date="2013-04" db="EMBL/GenBank/DDBJ databases">
        <title>Hyphomonas hirschiana VP5 Genome Sequencing.</title>
        <authorList>
            <person name="Lai Q."/>
            <person name="Shao Z."/>
        </authorList>
    </citation>
    <scope>NUCLEOTIDE SEQUENCE [LARGE SCALE GENOMIC DNA]</scope>
    <source>
        <strain evidence="8 9">VP5</strain>
    </source>
</reference>
<feature type="domain" description="C-type lysozyme inhibitor" evidence="7">
    <location>
        <begin position="40"/>
        <end position="102"/>
    </location>
</feature>
<dbReference type="InterPro" id="IPR053147">
    <property type="entry name" value="Hsp_HslJ-like"/>
</dbReference>
<dbReference type="InterPro" id="IPR005184">
    <property type="entry name" value="DUF306_Meta_HslJ"/>
</dbReference>
<dbReference type="SUPFAM" id="SSF141488">
    <property type="entry name" value="YdhA-like"/>
    <property type="match status" value="1"/>
</dbReference>
<dbReference type="AlphaFoldDB" id="A0A059FZE2"/>
<dbReference type="PANTHER" id="PTHR35535">
    <property type="entry name" value="HEAT SHOCK PROTEIN HSLJ"/>
    <property type="match status" value="1"/>
</dbReference>
<evidence type="ECO:0000256" key="2">
    <source>
        <dbReference type="ARBA" id="ARBA00023136"/>
    </source>
</evidence>
<dbReference type="InterPro" id="IPR038670">
    <property type="entry name" value="HslJ-like_sf"/>
</dbReference>
<organism evidence="8 9">
    <name type="scientific">Hyphomonas hirschiana VP5</name>
    <dbReference type="NCBI Taxonomy" id="1280951"/>
    <lineage>
        <taxon>Bacteria</taxon>
        <taxon>Pseudomonadati</taxon>
        <taxon>Pseudomonadota</taxon>
        <taxon>Alphaproteobacteria</taxon>
        <taxon>Hyphomonadales</taxon>
        <taxon>Hyphomonadaceae</taxon>
        <taxon>Hyphomonas</taxon>
    </lineage>
</organism>
<keyword evidence="2" id="KW-0472">Membrane</keyword>
<keyword evidence="1 5" id="KW-0732">Signal</keyword>
<name>A0A059FZE2_9PROT</name>
<evidence type="ECO:0000259" key="7">
    <source>
        <dbReference type="Pfam" id="PF09864"/>
    </source>
</evidence>
<dbReference type="OrthoDB" id="9809132at2"/>
<sequence length="347" mass="36515">MKLSRLLMVAAAPLVMAACGAPAPEPAGDASASLAFGTDYSCSGMDISVGILDEETVLRANGKEYRMAPVKTASGAKYAAEGEPETSFWNKGEGGTLVLEGVEYADCSQVGGYGEPAGAIDTAELETAAETFTARGNEPGWTVTLDGTTLTYVYAYGEGRYEAPQPAAETVDGGKRYATADGNLAVTVLDKVCADDMSGMPYPKTVTVQMEDARVQGCGGDTQDLLTGAWDVIEVNGAPVMPGAVLTMTFEANARTEPDTPGQFVPDTGRVSGKSGCNGYGADYTISGEGLSVGDVTTTEMACEPDIMEQEQAFQDALRQVTAISFDETGEMELRDHEFRQIYARRP</sequence>
<evidence type="ECO:0000256" key="5">
    <source>
        <dbReference type="SAM" id="SignalP"/>
    </source>
</evidence>
<feature type="domain" description="DUF306" evidence="6">
    <location>
        <begin position="223"/>
        <end position="338"/>
    </location>
</feature>
<dbReference type="EMBL" id="ARYI01000001">
    <property type="protein sequence ID" value="KCZ96088.1"/>
    <property type="molecule type" value="Genomic_DNA"/>
</dbReference>
<evidence type="ECO:0000259" key="6">
    <source>
        <dbReference type="Pfam" id="PF03724"/>
    </source>
</evidence>
<dbReference type="RefSeq" id="WP_011646003.1">
    <property type="nucleotide sequence ID" value="NZ_ARYI01000001.1"/>
</dbReference>
<dbReference type="PATRIC" id="fig|1280951.3.peg.76"/>
<dbReference type="PANTHER" id="PTHR35535:SF1">
    <property type="entry name" value="HEAT SHOCK PROTEIN HSLJ"/>
    <property type="match status" value="1"/>
</dbReference>
<feature type="chain" id="PRO_5001573494" description="Lipoprotein" evidence="5">
    <location>
        <begin position="18"/>
        <end position="347"/>
    </location>
</feature>
<dbReference type="Proteomes" id="UP000025061">
    <property type="component" value="Unassembled WGS sequence"/>
</dbReference>
<feature type="signal peptide" evidence="5">
    <location>
        <begin position="1"/>
        <end position="17"/>
    </location>
</feature>
<comment type="caution">
    <text evidence="8">The sequence shown here is derived from an EMBL/GenBank/DDBJ whole genome shotgun (WGS) entry which is preliminary data.</text>
</comment>
<dbReference type="PROSITE" id="PS51257">
    <property type="entry name" value="PROKAR_LIPOPROTEIN"/>
    <property type="match status" value="1"/>
</dbReference>
<keyword evidence="3" id="KW-0564">Palmitate</keyword>
<evidence type="ECO:0000313" key="8">
    <source>
        <dbReference type="EMBL" id="KCZ96088.1"/>
    </source>
</evidence>
<dbReference type="InterPro" id="IPR018660">
    <property type="entry name" value="MliC"/>
</dbReference>
<protein>
    <recommendedName>
        <fullName evidence="10">Lipoprotein</fullName>
    </recommendedName>
</protein>
<accession>A0A059FZE2</accession>
<keyword evidence="4" id="KW-0449">Lipoprotein</keyword>
<dbReference type="Gene3D" id="2.40.128.200">
    <property type="match status" value="1"/>
</dbReference>